<dbReference type="PROSITE" id="PS50206">
    <property type="entry name" value="RHODANESE_3"/>
    <property type="match status" value="2"/>
</dbReference>
<dbReference type="InterPro" id="IPR045078">
    <property type="entry name" value="TST/MPST-like"/>
</dbReference>
<comment type="caution">
    <text evidence="4">The sequence shown here is derived from an EMBL/GenBank/DDBJ whole genome shotgun (WGS) entry which is preliminary data.</text>
</comment>
<evidence type="ECO:0000256" key="1">
    <source>
        <dbReference type="ARBA" id="ARBA00022679"/>
    </source>
</evidence>
<dbReference type="SUPFAM" id="SSF52821">
    <property type="entry name" value="Rhodanese/Cell cycle control phosphatase"/>
    <property type="match status" value="2"/>
</dbReference>
<dbReference type="RefSeq" id="WP_144836892.1">
    <property type="nucleotide sequence ID" value="NZ_JBHTKI010000008.1"/>
</dbReference>
<protein>
    <submittedName>
        <fullName evidence="4">Sulfurtransferase</fullName>
        <ecNumber evidence="4">2.8.1.-</ecNumber>
    </submittedName>
</protein>
<dbReference type="EMBL" id="JBHTKI010000008">
    <property type="protein sequence ID" value="MFD1030828.1"/>
    <property type="molecule type" value="Genomic_DNA"/>
</dbReference>
<name>A0ABW3LBE3_9BACL</name>
<dbReference type="Proteomes" id="UP001597109">
    <property type="component" value="Unassembled WGS sequence"/>
</dbReference>
<dbReference type="CDD" id="cd01449">
    <property type="entry name" value="TST_Repeat_2"/>
    <property type="match status" value="1"/>
</dbReference>
<dbReference type="CDD" id="cd01448">
    <property type="entry name" value="TST_Repeat_1"/>
    <property type="match status" value="1"/>
</dbReference>
<dbReference type="InterPro" id="IPR036873">
    <property type="entry name" value="Rhodanese-like_dom_sf"/>
</dbReference>
<evidence type="ECO:0000259" key="3">
    <source>
        <dbReference type="PROSITE" id="PS50206"/>
    </source>
</evidence>
<dbReference type="EC" id="2.8.1.-" evidence="4"/>
<proteinExistence type="predicted"/>
<dbReference type="InterPro" id="IPR001763">
    <property type="entry name" value="Rhodanese-like_dom"/>
</dbReference>
<dbReference type="GO" id="GO:0016740">
    <property type="term" value="F:transferase activity"/>
    <property type="evidence" value="ECO:0007669"/>
    <property type="project" value="UniProtKB-KW"/>
</dbReference>
<evidence type="ECO:0000256" key="2">
    <source>
        <dbReference type="ARBA" id="ARBA00022737"/>
    </source>
</evidence>
<sequence>MKVFIETLDTENYRWIDTRYELGKPESGKHLYDQEHIKGAIYWDLEKDLSDMASPEGRHPMPSHRQLEELVRASGLSADDNVVIYDQGGAPYAARAWWLLKYCGFENVYISKSGFRELKEKGADVTEQVPQFKPSEFVPDFNSSIYADRQYVKNIIKGEELGILLDARSPERYAGIEEPIDPVAGRIPGAHNFDWSQLVKGGKFDTETDFSAVAQAHEPVVVYCGSGVTAAPLYAMLAEKDHDSIRLYTGGYSDWITDAENEVEIDRGKHPEASDDDTRAILAKLIEEGYSGEMLMKKYEYEKSLLQDKQ</sequence>
<dbReference type="PANTHER" id="PTHR11364:SF27">
    <property type="entry name" value="SULFURTRANSFERASE"/>
    <property type="match status" value="1"/>
</dbReference>
<feature type="domain" description="Rhodanese" evidence="3">
    <location>
        <begin position="163"/>
        <end position="264"/>
    </location>
</feature>
<keyword evidence="5" id="KW-1185">Reference proteome</keyword>
<dbReference type="PANTHER" id="PTHR11364">
    <property type="entry name" value="THIOSULFATE SULFERTANSFERASE"/>
    <property type="match status" value="1"/>
</dbReference>
<evidence type="ECO:0000313" key="4">
    <source>
        <dbReference type="EMBL" id="MFD1030828.1"/>
    </source>
</evidence>
<keyword evidence="2" id="KW-0677">Repeat</keyword>
<dbReference type="SMART" id="SM00450">
    <property type="entry name" value="RHOD"/>
    <property type="match status" value="2"/>
</dbReference>
<dbReference type="Pfam" id="PF00581">
    <property type="entry name" value="Rhodanese"/>
    <property type="match status" value="2"/>
</dbReference>
<feature type="domain" description="Rhodanese" evidence="3">
    <location>
        <begin position="9"/>
        <end position="127"/>
    </location>
</feature>
<reference evidence="5" key="1">
    <citation type="journal article" date="2019" name="Int. J. Syst. Evol. Microbiol.">
        <title>The Global Catalogue of Microorganisms (GCM) 10K type strain sequencing project: providing services to taxonomists for standard genome sequencing and annotation.</title>
        <authorList>
            <consortium name="The Broad Institute Genomics Platform"/>
            <consortium name="The Broad Institute Genome Sequencing Center for Infectious Disease"/>
            <person name="Wu L."/>
            <person name="Ma J."/>
        </authorList>
    </citation>
    <scope>NUCLEOTIDE SEQUENCE [LARGE SCALE GENOMIC DNA]</scope>
    <source>
        <strain evidence="5">CCUG 56756</strain>
    </source>
</reference>
<gene>
    <name evidence="4" type="ORF">ACFQ1X_05230</name>
</gene>
<accession>A0ABW3LBE3</accession>
<keyword evidence="1 4" id="KW-0808">Transferase</keyword>
<organism evidence="4 5">
    <name type="scientific">Metaplanococcus flavidus</name>
    <dbReference type="NCBI Taxonomy" id="569883"/>
    <lineage>
        <taxon>Bacteria</taxon>
        <taxon>Bacillati</taxon>
        <taxon>Bacillota</taxon>
        <taxon>Bacilli</taxon>
        <taxon>Bacillales</taxon>
        <taxon>Caryophanaceae</taxon>
        <taxon>Metaplanococcus</taxon>
    </lineage>
</organism>
<dbReference type="Gene3D" id="3.40.250.10">
    <property type="entry name" value="Rhodanese-like domain"/>
    <property type="match status" value="2"/>
</dbReference>
<evidence type="ECO:0000313" key="5">
    <source>
        <dbReference type="Proteomes" id="UP001597109"/>
    </source>
</evidence>